<evidence type="ECO:0008006" key="4">
    <source>
        <dbReference type="Google" id="ProtNLM"/>
    </source>
</evidence>
<dbReference type="PANTHER" id="PTHR46003">
    <property type="entry name" value="HOST CELL FACTOR"/>
    <property type="match status" value="1"/>
</dbReference>
<organism evidence="2 3">
    <name type="scientific">Phlebotomus papatasi</name>
    <name type="common">Sandfly</name>
    <dbReference type="NCBI Taxonomy" id="29031"/>
    <lineage>
        <taxon>Eukaryota</taxon>
        <taxon>Metazoa</taxon>
        <taxon>Ecdysozoa</taxon>
        <taxon>Arthropoda</taxon>
        <taxon>Hexapoda</taxon>
        <taxon>Insecta</taxon>
        <taxon>Pterygota</taxon>
        <taxon>Neoptera</taxon>
        <taxon>Endopterygota</taxon>
        <taxon>Diptera</taxon>
        <taxon>Nematocera</taxon>
        <taxon>Psychodoidea</taxon>
        <taxon>Psychodidae</taxon>
        <taxon>Phlebotomus</taxon>
        <taxon>Phlebotomus</taxon>
    </lineage>
</organism>
<sequence length="404" mass="43805">MLPKQMARVAKKEIEGGEVEQLDGAWDELQVFIRRQGRTPKCPGLRGGAPPDEMKKTGGVRGSTLRMNQEDDDDDGGDDGSGGGEDNMLWMTTLPKDRTNENDEVAKDCQNQDGRSIYDKDTAENDVEAANVLTSIKCGDVSGQSLNLDEGIIGGSSLNDIKTYVVYKNAQESGKDEGDQEQTTLDTLAQAAVQHSNRQQIDTIASKTIVESQQKSQVSEDGNENPWCTVGIFKEVTHTVTSFIAPDEWNSSMVPHLTSDSLPDLSQMTRVPLEQGTAYKFRVAAINGCGRGDWGKVSSFKTCLPGFPGAPSTIKISKLTDGAHLSWEAPPTTEGGILEYSVYLAVKSVAAKESETSVAQLAFVRVYCGPNNQCTVPNSSFLLAHVDYTSKPAIIFRIAARNEK</sequence>
<reference evidence="2" key="1">
    <citation type="submission" date="2022-08" db="UniProtKB">
        <authorList>
            <consortium name="EnsemblMetazoa"/>
        </authorList>
    </citation>
    <scope>IDENTIFICATION</scope>
    <source>
        <strain evidence="2">Israel</strain>
    </source>
</reference>
<name>A0A1B0DIT1_PHLPP</name>
<accession>A0A1B0DIT1</accession>
<dbReference type="EnsemblMetazoa" id="PPAI008068-RA">
    <property type="protein sequence ID" value="PPAI008068-PA"/>
    <property type="gene ID" value="PPAI008068"/>
</dbReference>
<dbReference type="InterPro" id="IPR003961">
    <property type="entry name" value="FN3_dom"/>
</dbReference>
<protein>
    <recommendedName>
        <fullName evidence="4">Fibronectin type-III domain-containing protein</fullName>
    </recommendedName>
</protein>
<dbReference type="InterPro" id="IPR036116">
    <property type="entry name" value="FN3_sf"/>
</dbReference>
<dbReference type="GO" id="GO:0006338">
    <property type="term" value="P:chromatin remodeling"/>
    <property type="evidence" value="ECO:0007669"/>
    <property type="project" value="TreeGrafter"/>
</dbReference>
<dbReference type="AlphaFoldDB" id="A0A1B0DIT1"/>
<keyword evidence="3" id="KW-1185">Reference proteome</keyword>
<dbReference type="InterPro" id="IPR043536">
    <property type="entry name" value="HCF1/2"/>
</dbReference>
<dbReference type="Gene3D" id="2.60.40.10">
    <property type="entry name" value="Immunoglobulins"/>
    <property type="match status" value="2"/>
</dbReference>
<dbReference type="VEuPathDB" id="VectorBase:PPAI008068"/>
<dbReference type="EMBL" id="AJVK01034533">
    <property type="status" value="NOT_ANNOTATED_CDS"/>
    <property type="molecule type" value="Genomic_DNA"/>
</dbReference>
<dbReference type="Proteomes" id="UP000092462">
    <property type="component" value="Unassembled WGS sequence"/>
</dbReference>
<keyword evidence="1" id="KW-0880">Kelch repeat</keyword>
<dbReference type="PANTHER" id="PTHR46003:SF1">
    <property type="entry name" value="HOST CELL FACTOR"/>
    <property type="match status" value="1"/>
</dbReference>
<evidence type="ECO:0000313" key="3">
    <source>
        <dbReference type="Proteomes" id="UP000092462"/>
    </source>
</evidence>
<dbReference type="VEuPathDB" id="VectorBase:PPAPM1_009786"/>
<dbReference type="SUPFAM" id="SSF49265">
    <property type="entry name" value="Fibronectin type III"/>
    <property type="match status" value="1"/>
</dbReference>
<evidence type="ECO:0000256" key="1">
    <source>
        <dbReference type="ARBA" id="ARBA00022441"/>
    </source>
</evidence>
<dbReference type="CDD" id="cd00063">
    <property type="entry name" value="FN3"/>
    <property type="match status" value="2"/>
</dbReference>
<proteinExistence type="predicted"/>
<evidence type="ECO:0000313" key="2">
    <source>
        <dbReference type="EnsemblMetazoa" id="PPAI008068-PA"/>
    </source>
</evidence>
<dbReference type="GO" id="GO:0035097">
    <property type="term" value="C:histone methyltransferase complex"/>
    <property type="evidence" value="ECO:0007669"/>
    <property type="project" value="TreeGrafter"/>
</dbReference>
<dbReference type="GO" id="GO:0003713">
    <property type="term" value="F:transcription coactivator activity"/>
    <property type="evidence" value="ECO:0007669"/>
    <property type="project" value="TreeGrafter"/>
</dbReference>
<dbReference type="InterPro" id="IPR013783">
    <property type="entry name" value="Ig-like_fold"/>
</dbReference>